<dbReference type="AlphaFoldDB" id="X1RC48"/>
<dbReference type="GO" id="GO:0009244">
    <property type="term" value="P:lipopolysaccharide core region biosynthetic process"/>
    <property type="evidence" value="ECO:0007669"/>
    <property type="project" value="TreeGrafter"/>
</dbReference>
<dbReference type="InterPro" id="IPR002201">
    <property type="entry name" value="Glyco_trans_9"/>
</dbReference>
<dbReference type="Pfam" id="PF01075">
    <property type="entry name" value="Glyco_transf_9"/>
    <property type="match status" value="1"/>
</dbReference>
<evidence type="ECO:0000256" key="2">
    <source>
        <dbReference type="ARBA" id="ARBA00022679"/>
    </source>
</evidence>
<dbReference type="PANTHER" id="PTHR30160">
    <property type="entry name" value="TETRAACYLDISACCHARIDE 4'-KINASE-RELATED"/>
    <property type="match status" value="1"/>
</dbReference>
<gene>
    <name evidence="3" type="ORF">S12H4_25891</name>
</gene>
<keyword evidence="1" id="KW-0328">Glycosyltransferase</keyword>
<dbReference type="PANTHER" id="PTHR30160:SF15">
    <property type="entry name" value="GLYCOSYLTRANSFERASE HI_0523-RELATED"/>
    <property type="match status" value="1"/>
</dbReference>
<dbReference type="InterPro" id="IPR051199">
    <property type="entry name" value="LPS_LOS_Heptosyltrfase"/>
</dbReference>
<evidence type="ECO:0000256" key="1">
    <source>
        <dbReference type="ARBA" id="ARBA00022676"/>
    </source>
</evidence>
<organism evidence="3">
    <name type="scientific">marine sediment metagenome</name>
    <dbReference type="NCBI Taxonomy" id="412755"/>
    <lineage>
        <taxon>unclassified sequences</taxon>
        <taxon>metagenomes</taxon>
        <taxon>ecological metagenomes</taxon>
    </lineage>
</organism>
<dbReference type="Gene3D" id="3.40.50.2000">
    <property type="entry name" value="Glycogen Phosphorylase B"/>
    <property type="match status" value="1"/>
</dbReference>
<feature type="non-terminal residue" evidence="3">
    <location>
        <position position="1"/>
    </location>
</feature>
<evidence type="ECO:0000313" key="3">
    <source>
        <dbReference type="EMBL" id="GAI78138.1"/>
    </source>
</evidence>
<keyword evidence="2" id="KW-0808">Transferase</keyword>
<accession>X1RC48</accession>
<dbReference type="GO" id="GO:0008713">
    <property type="term" value="F:ADP-heptose-lipopolysaccharide heptosyltransferase activity"/>
    <property type="evidence" value="ECO:0007669"/>
    <property type="project" value="TreeGrafter"/>
</dbReference>
<comment type="caution">
    <text evidence="3">The sequence shown here is derived from an EMBL/GenBank/DDBJ whole genome shotgun (WGS) entry which is preliminary data.</text>
</comment>
<sequence>RFFAIDGTNYGYEFPLRDEELANARSYLSTLPGQNTIVFNRYGSPHGKLFSKDMSCKLITEINLLYPDARIIMLCPPEHRAPTLEIKRELGYSNVYAATHIETIRDSAAIIRESDSVVTTDTSIVHIACAYEKPQVCVYRDRDELALWRPFSDKAVSLLPVPPSRDVNDVDMNAFRQALAKTRSLYAAGG</sequence>
<name>X1RC48_9ZZZZ</name>
<proteinExistence type="predicted"/>
<protein>
    <recommendedName>
        <fullName evidence="4">Polysaccharide pyruvyl transferase domain-containing protein</fullName>
    </recommendedName>
</protein>
<reference evidence="3" key="1">
    <citation type="journal article" date="2014" name="Front. Microbiol.">
        <title>High frequency of phylogenetically diverse reductive dehalogenase-homologous genes in deep subseafloor sedimentary metagenomes.</title>
        <authorList>
            <person name="Kawai M."/>
            <person name="Futagami T."/>
            <person name="Toyoda A."/>
            <person name="Takaki Y."/>
            <person name="Nishi S."/>
            <person name="Hori S."/>
            <person name="Arai W."/>
            <person name="Tsubouchi T."/>
            <person name="Morono Y."/>
            <person name="Uchiyama I."/>
            <person name="Ito T."/>
            <person name="Fujiyama A."/>
            <person name="Inagaki F."/>
            <person name="Takami H."/>
        </authorList>
    </citation>
    <scope>NUCLEOTIDE SEQUENCE</scope>
    <source>
        <strain evidence="3">Expedition CK06-06</strain>
    </source>
</reference>
<dbReference type="GO" id="GO:0005829">
    <property type="term" value="C:cytosol"/>
    <property type="evidence" value="ECO:0007669"/>
    <property type="project" value="TreeGrafter"/>
</dbReference>
<dbReference type="SUPFAM" id="SSF53756">
    <property type="entry name" value="UDP-Glycosyltransferase/glycogen phosphorylase"/>
    <property type="match status" value="1"/>
</dbReference>
<evidence type="ECO:0008006" key="4">
    <source>
        <dbReference type="Google" id="ProtNLM"/>
    </source>
</evidence>
<dbReference type="EMBL" id="BARW01014635">
    <property type="protein sequence ID" value="GAI78138.1"/>
    <property type="molecule type" value="Genomic_DNA"/>
</dbReference>